<organism evidence="2 3">
    <name type="scientific">Brevibacillus brevis</name>
    <name type="common">Bacillus brevis</name>
    <dbReference type="NCBI Taxonomy" id="1393"/>
    <lineage>
        <taxon>Bacteria</taxon>
        <taxon>Bacillati</taxon>
        <taxon>Bacillota</taxon>
        <taxon>Bacilli</taxon>
        <taxon>Bacillales</taxon>
        <taxon>Paenibacillaceae</taxon>
        <taxon>Brevibacillus</taxon>
    </lineage>
</organism>
<name>A0ABY9T258_BREBE</name>
<dbReference type="EMBL" id="CP134050">
    <property type="protein sequence ID" value="WNC14013.1"/>
    <property type="molecule type" value="Genomic_DNA"/>
</dbReference>
<keyword evidence="1" id="KW-0812">Transmembrane</keyword>
<feature type="transmembrane region" description="Helical" evidence="1">
    <location>
        <begin position="15"/>
        <end position="35"/>
    </location>
</feature>
<accession>A0ABY9T258</accession>
<protein>
    <submittedName>
        <fullName evidence="2">CLC_0170 family protein</fullName>
    </submittedName>
</protein>
<dbReference type="NCBIfam" id="NF042414">
    <property type="entry name" value="CLC_0170_fam"/>
    <property type="match status" value="1"/>
</dbReference>
<reference evidence="2 3" key="1">
    <citation type="submission" date="2023-09" db="EMBL/GenBank/DDBJ databases">
        <title>Complete Genome and Methylome dissection of Bacillus brevis NEB573 original source of BbsI restriction endonuclease.</title>
        <authorList>
            <person name="Fomenkov A."/>
            <person name="Roberts R.D."/>
        </authorList>
    </citation>
    <scope>NUCLEOTIDE SEQUENCE [LARGE SCALE GENOMIC DNA]</scope>
    <source>
        <strain evidence="2 3">NEB573</strain>
    </source>
</reference>
<feature type="transmembrane region" description="Helical" evidence="1">
    <location>
        <begin position="47"/>
        <end position="70"/>
    </location>
</feature>
<dbReference type="RefSeq" id="WP_310765850.1">
    <property type="nucleotide sequence ID" value="NZ_CP134050.1"/>
</dbReference>
<dbReference type="Proteomes" id="UP001256827">
    <property type="component" value="Chromosome"/>
</dbReference>
<evidence type="ECO:0000256" key="1">
    <source>
        <dbReference type="SAM" id="Phobius"/>
    </source>
</evidence>
<proteinExistence type="predicted"/>
<evidence type="ECO:0000313" key="2">
    <source>
        <dbReference type="EMBL" id="WNC14013.1"/>
    </source>
</evidence>
<keyword evidence="1" id="KW-1133">Transmembrane helix</keyword>
<dbReference type="InterPro" id="IPR049971">
    <property type="entry name" value="CLC_0170-like"/>
</dbReference>
<gene>
    <name evidence="2" type="ORF">RGB73_25580</name>
</gene>
<evidence type="ECO:0000313" key="3">
    <source>
        <dbReference type="Proteomes" id="UP001256827"/>
    </source>
</evidence>
<sequence>MGFSLVIGFLESLTSYYLVVLLLVTGLILRFRYYVAYQNRKLDRDAAFAKGGSYVMLALSAVVLAVHFVVI</sequence>
<keyword evidence="3" id="KW-1185">Reference proteome</keyword>
<keyword evidence="1" id="KW-0472">Membrane</keyword>